<keyword evidence="4 8" id="KW-0547">Nucleotide-binding</keyword>
<feature type="domain" description="Carbohydrate kinase FGGY C-terminal" evidence="10">
    <location>
        <begin position="256"/>
        <end position="438"/>
    </location>
</feature>
<dbReference type="Pfam" id="PF00370">
    <property type="entry name" value="FGGY_N"/>
    <property type="match status" value="1"/>
</dbReference>
<feature type="domain" description="Carbohydrate kinase FGGY N-terminal" evidence="9">
    <location>
        <begin position="6"/>
        <end position="246"/>
    </location>
</feature>
<comment type="catalytic activity">
    <reaction evidence="8">
        <text>D-xylulose + ATP = D-xylulose 5-phosphate + ADP + H(+)</text>
        <dbReference type="Rhea" id="RHEA:10964"/>
        <dbReference type="ChEBI" id="CHEBI:15378"/>
        <dbReference type="ChEBI" id="CHEBI:17140"/>
        <dbReference type="ChEBI" id="CHEBI:30616"/>
        <dbReference type="ChEBI" id="CHEBI:57737"/>
        <dbReference type="ChEBI" id="CHEBI:456216"/>
        <dbReference type="EC" id="2.7.1.17"/>
    </reaction>
</comment>
<dbReference type="GO" id="GO:0005524">
    <property type="term" value="F:ATP binding"/>
    <property type="evidence" value="ECO:0007669"/>
    <property type="project" value="UniProtKB-KW"/>
</dbReference>
<evidence type="ECO:0000256" key="7">
    <source>
        <dbReference type="ARBA" id="ARBA00023277"/>
    </source>
</evidence>
<evidence type="ECO:0000259" key="10">
    <source>
        <dbReference type="Pfam" id="PF02782"/>
    </source>
</evidence>
<evidence type="ECO:0000256" key="2">
    <source>
        <dbReference type="ARBA" id="ARBA00022629"/>
    </source>
</evidence>
<evidence type="ECO:0000256" key="8">
    <source>
        <dbReference type="RuleBase" id="RU364073"/>
    </source>
</evidence>
<dbReference type="GO" id="GO:0042732">
    <property type="term" value="P:D-xylose metabolic process"/>
    <property type="evidence" value="ECO:0007669"/>
    <property type="project" value="UniProtKB-KW"/>
</dbReference>
<evidence type="ECO:0000313" key="12">
    <source>
        <dbReference type="Proteomes" id="UP000248975"/>
    </source>
</evidence>
<dbReference type="Pfam" id="PF02782">
    <property type="entry name" value="FGGY_C"/>
    <property type="match status" value="1"/>
</dbReference>
<evidence type="ECO:0000256" key="1">
    <source>
        <dbReference type="ARBA" id="ARBA00009156"/>
    </source>
</evidence>
<name>A0A2W5TK90_CERSP</name>
<dbReference type="CDD" id="cd07808">
    <property type="entry name" value="ASKHA_NBD_FGGY_EcXK-like"/>
    <property type="match status" value="1"/>
</dbReference>
<dbReference type="InterPro" id="IPR018484">
    <property type="entry name" value="FGGY_N"/>
</dbReference>
<dbReference type="PANTHER" id="PTHR43095">
    <property type="entry name" value="SUGAR KINASE"/>
    <property type="match status" value="1"/>
</dbReference>
<evidence type="ECO:0000313" key="11">
    <source>
        <dbReference type="EMBL" id="PZQ96117.1"/>
    </source>
</evidence>
<proteinExistence type="inferred from homology"/>
<dbReference type="EMBL" id="QFQS01000004">
    <property type="protein sequence ID" value="PZQ96117.1"/>
    <property type="molecule type" value="Genomic_DNA"/>
</dbReference>
<protein>
    <recommendedName>
        <fullName evidence="8">Xylulose kinase</fullName>
        <shortName evidence="8">Xylulokinase</shortName>
        <ecNumber evidence="8">2.7.1.17</ecNumber>
    </recommendedName>
</protein>
<dbReference type="GO" id="GO:0004856">
    <property type="term" value="F:D-xylulokinase activity"/>
    <property type="evidence" value="ECO:0007669"/>
    <property type="project" value="UniProtKB-EC"/>
</dbReference>
<dbReference type="InterPro" id="IPR006000">
    <property type="entry name" value="Xylulokinase"/>
</dbReference>
<dbReference type="SUPFAM" id="SSF53067">
    <property type="entry name" value="Actin-like ATPase domain"/>
    <property type="match status" value="2"/>
</dbReference>
<dbReference type="Proteomes" id="UP000248975">
    <property type="component" value="Unassembled WGS sequence"/>
</dbReference>
<dbReference type="InterPro" id="IPR018483">
    <property type="entry name" value="Carb_kinase_FGGY_CS"/>
</dbReference>
<sequence>MQDTTVLGLDLGTSALKLLLLDSAGRPLASGEQPLETRRPFVGASEQAPEDWWRALDQGMVALAAKAPAAMGALAAIGLSGQMHGLVDLDAQDRPLGNAILWNDNRAHNEAARATLLPGLEARSGLRPAPGLTACKLDWLARNDPARRDRIARITFCKDWLRLRMTGIHATDPCEAAGSLLFDEARRDWSEESLRAFGLHRIMLPPVLEGPAPTGHLLPELASRWGIAGKPVVVAGAGDGAAGAIGIGAVHPEQGFISVGTSAQISVAQGHYAAAPGSTVQILGHGLPGLWYRAAALQSSGVALSWAAGLTGLSVAALLDAAGTLDPASPAPIFLPYLAGERTPHDNPDARGVLFGLMADHGAAHVGLAVLRGLAFALADGHAALARLGPMPGRLTMVGGGARSPLLCKLVASVLDCPLDLLADANAGAALGAARLALSCLTGQHVADMAAPEVRTTICPDPRLGARLRADLNVYRHLYAALVPEFQRLNSSAQKEQSCI</sequence>
<keyword evidence="2 8" id="KW-0859">Xylose metabolism</keyword>
<comment type="similarity">
    <text evidence="1 8">Belongs to the FGGY kinase family.</text>
</comment>
<dbReference type="PIRSF" id="PIRSF000538">
    <property type="entry name" value="GlpK"/>
    <property type="match status" value="1"/>
</dbReference>
<keyword evidence="3 8" id="KW-0808">Transferase</keyword>
<evidence type="ECO:0000256" key="3">
    <source>
        <dbReference type="ARBA" id="ARBA00022679"/>
    </source>
</evidence>
<dbReference type="InterPro" id="IPR000577">
    <property type="entry name" value="Carb_kinase_FGGY"/>
</dbReference>
<evidence type="ECO:0000256" key="4">
    <source>
        <dbReference type="ARBA" id="ARBA00022741"/>
    </source>
</evidence>
<dbReference type="InterPro" id="IPR018485">
    <property type="entry name" value="FGGY_C"/>
</dbReference>
<dbReference type="GO" id="GO:0005997">
    <property type="term" value="P:xylulose metabolic process"/>
    <property type="evidence" value="ECO:0007669"/>
    <property type="project" value="InterPro"/>
</dbReference>
<reference evidence="11 12" key="1">
    <citation type="submission" date="2017-08" db="EMBL/GenBank/DDBJ databases">
        <title>Infants hospitalized years apart are colonized by the same room-sourced microbial strains.</title>
        <authorList>
            <person name="Brooks B."/>
            <person name="Olm M.R."/>
            <person name="Firek B.A."/>
            <person name="Baker R."/>
            <person name="Thomas B.C."/>
            <person name="Morowitz M.J."/>
            <person name="Banfield J.F."/>
        </authorList>
    </citation>
    <scope>NUCLEOTIDE SEQUENCE [LARGE SCALE GENOMIC DNA]</scope>
    <source>
        <strain evidence="11">S2_003_000_R2_11</strain>
    </source>
</reference>
<organism evidence="11 12">
    <name type="scientific">Cereibacter sphaeroides</name>
    <name type="common">Rhodobacter sphaeroides</name>
    <dbReference type="NCBI Taxonomy" id="1063"/>
    <lineage>
        <taxon>Bacteria</taxon>
        <taxon>Pseudomonadati</taxon>
        <taxon>Pseudomonadota</taxon>
        <taxon>Alphaproteobacteria</taxon>
        <taxon>Rhodobacterales</taxon>
        <taxon>Paracoccaceae</taxon>
        <taxon>Cereibacter</taxon>
    </lineage>
</organism>
<dbReference type="AlphaFoldDB" id="A0A2W5TK90"/>
<comment type="caution">
    <text evidence="11">The sequence shown here is derived from an EMBL/GenBank/DDBJ whole genome shotgun (WGS) entry which is preliminary data.</text>
</comment>
<dbReference type="InterPro" id="IPR050406">
    <property type="entry name" value="FGGY_Carb_Kinase"/>
</dbReference>
<evidence type="ECO:0000256" key="5">
    <source>
        <dbReference type="ARBA" id="ARBA00022777"/>
    </source>
</evidence>
<keyword evidence="7 8" id="KW-0119">Carbohydrate metabolism</keyword>
<dbReference type="Gene3D" id="3.30.420.40">
    <property type="match status" value="2"/>
</dbReference>
<dbReference type="EC" id="2.7.1.17" evidence="8"/>
<dbReference type="PANTHER" id="PTHR43095:SF6">
    <property type="entry name" value="XYLULOSE KINASE"/>
    <property type="match status" value="1"/>
</dbReference>
<gene>
    <name evidence="8 11" type="primary">xylB</name>
    <name evidence="11" type="ORF">DI533_16890</name>
</gene>
<dbReference type="InterPro" id="IPR043129">
    <property type="entry name" value="ATPase_NBD"/>
</dbReference>
<dbReference type="NCBIfam" id="TIGR01312">
    <property type="entry name" value="XylB"/>
    <property type="match status" value="1"/>
</dbReference>
<evidence type="ECO:0000256" key="6">
    <source>
        <dbReference type="ARBA" id="ARBA00022840"/>
    </source>
</evidence>
<keyword evidence="5 8" id="KW-0418">Kinase</keyword>
<keyword evidence="6 8" id="KW-0067">ATP-binding</keyword>
<accession>A0A2W5TK90</accession>
<dbReference type="PROSITE" id="PS00933">
    <property type="entry name" value="FGGY_KINASES_1"/>
    <property type="match status" value="1"/>
</dbReference>
<evidence type="ECO:0000259" key="9">
    <source>
        <dbReference type="Pfam" id="PF00370"/>
    </source>
</evidence>